<organism evidence="2 3">
    <name type="scientific">Coemansia erecta</name>
    <dbReference type="NCBI Taxonomy" id="147472"/>
    <lineage>
        <taxon>Eukaryota</taxon>
        <taxon>Fungi</taxon>
        <taxon>Fungi incertae sedis</taxon>
        <taxon>Zoopagomycota</taxon>
        <taxon>Kickxellomycotina</taxon>
        <taxon>Kickxellomycetes</taxon>
        <taxon>Kickxellales</taxon>
        <taxon>Kickxellaceae</taxon>
        <taxon>Coemansia</taxon>
    </lineage>
</organism>
<reference evidence="2" key="1">
    <citation type="submission" date="2022-07" db="EMBL/GenBank/DDBJ databases">
        <title>Phylogenomic reconstructions and comparative analyses of Kickxellomycotina fungi.</title>
        <authorList>
            <person name="Reynolds N.K."/>
            <person name="Stajich J.E."/>
            <person name="Barry K."/>
            <person name="Grigoriev I.V."/>
            <person name="Crous P."/>
            <person name="Smith M.E."/>
        </authorList>
    </citation>
    <scope>NUCLEOTIDE SEQUENCE</scope>
    <source>
        <strain evidence="2">NBRC 32514</strain>
    </source>
</reference>
<dbReference type="AlphaFoldDB" id="A0A9W8CQQ9"/>
<comment type="caution">
    <text evidence="2">The sequence shown here is derived from an EMBL/GenBank/DDBJ whole genome shotgun (WGS) entry which is preliminary data.</text>
</comment>
<gene>
    <name evidence="2" type="ORF">LPJ53_002883</name>
</gene>
<sequence length="227" mass="24841">GRSQYGPSKYGSGGYQQQQQQQQMRNVRPNQMMFVGNSNIAVTGVVPQQPQPHPSLMSSPTPVSNRKRKSKLASETPTAAAPGDESDSGDEATRVQPFTVALARYQQNHNLMAEVFVALPLSTIPEPAHFYEKMDRAKVEREVEMAESELGACERAHGRRLEQVAGGEEFGELIKQMRDAGPGDVDAVKARLEELLGVAFVGDAYRTVERVRVGRVDAVEGAVYGQL</sequence>
<dbReference type="OrthoDB" id="5321006at2759"/>
<protein>
    <submittedName>
        <fullName evidence="2">Uncharacterized protein</fullName>
    </submittedName>
</protein>
<proteinExistence type="predicted"/>
<dbReference type="Proteomes" id="UP001149813">
    <property type="component" value="Unassembled WGS sequence"/>
</dbReference>
<evidence type="ECO:0000256" key="1">
    <source>
        <dbReference type="SAM" id="MobiDB-lite"/>
    </source>
</evidence>
<feature type="compositionally biased region" description="Low complexity" evidence="1">
    <location>
        <begin position="1"/>
        <end position="23"/>
    </location>
</feature>
<evidence type="ECO:0000313" key="3">
    <source>
        <dbReference type="Proteomes" id="UP001149813"/>
    </source>
</evidence>
<feature type="region of interest" description="Disordered" evidence="1">
    <location>
        <begin position="1"/>
        <end position="92"/>
    </location>
</feature>
<feature type="non-terminal residue" evidence="2">
    <location>
        <position position="1"/>
    </location>
</feature>
<dbReference type="EMBL" id="JANBOJ010000098">
    <property type="protein sequence ID" value="KAJ1722710.1"/>
    <property type="molecule type" value="Genomic_DNA"/>
</dbReference>
<accession>A0A9W8CQQ9</accession>
<name>A0A9W8CQQ9_9FUNG</name>
<evidence type="ECO:0000313" key="2">
    <source>
        <dbReference type="EMBL" id="KAJ1722710.1"/>
    </source>
</evidence>
<keyword evidence="3" id="KW-1185">Reference proteome</keyword>